<dbReference type="InterPro" id="IPR036909">
    <property type="entry name" value="Cyt_c-like_dom_sf"/>
</dbReference>
<evidence type="ECO:0000256" key="4">
    <source>
        <dbReference type="PROSITE-ProRule" id="PRU00433"/>
    </source>
</evidence>
<dbReference type="EMBL" id="JABBVZ010000043">
    <property type="protein sequence ID" value="NMP23211.1"/>
    <property type="molecule type" value="Genomic_DNA"/>
</dbReference>
<dbReference type="Gene3D" id="1.10.760.10">
    <property type="entry name" value="Cytochrome c-like domain"/>
    <property type="match status" value="1"/>
</dbReference>
<evidence type="ECO:0000259" key="6">
    <source>
        <dbReference type="PROSITE" id="PS51007"/>
    </source>
</evidence>
<dbReference type="Pfam" id="PF00034">
    <property type="entry name" value="Cytochrom_C"/>
    <property type="match status" value="1"/>
</dbReference>
<keyword evidence="2 4" id="KW-0479">Metal-binding</keyword>
<feature type="chain" id="PRO_5031206871" evidence="5">
    <location>
        <begin position="32"/>
        <end position="121"/>
    </location>
</feature>
<reference evidence="7 8" key="1">
    <citation type="submission" date="2020-04" db="EMBL/GenBank/DDBJ databases">
        <authorList>
            <person name="Zhang R."/>
            <person name="Schippers A."/>
        </authorList>
    </citation>
    <scope>NUCLEOTIDE SEQUENCE [LARGE SCALE GENOMIC DNA]</scope>
    <source>
        <strain evidence="7 8">DSM 109850</strain>
    </source>
</reference>
<evidence type="ECO:0000256" key="2">
    <source>
        <dbReference type="ARBA" id="ARBA00022723"/>
    </source>
</evidence>
<organism evidence="7 8">
    <name type="scientific">Sulfobacillus harzensis</name>
    <dbReference type="NCBI Taxonomy" id="2729629"/>
    <lineage>
        <taxon>Bacteria</taxon>
        <taxon>Bacillati</taxon>
        <taxon>Bacillota</taxon>
        <taxon>Clostridia</taxon>
        <taxon>Eubacteriales</taxon>
        <taxon>Clostridiales Family XVII. Incertae Sedis</taxon>
        <taxon>Sulfobacillus</taxon>
    </lineage>
</organism>
<dbReference type="PROSITE" id="PS51007">
    <property type="entry name" value="CYTC"/>
    <property type="match status" value="1"/>
</dbReference>
<evidence type="ECO:0000256" key="5">
    <source>
        <dbReference type="SAM" id="SignalP"/>
    </source>
</evidence>
<name>A0A7Y0L4M2_9FIRM</name>
<accession>A0A7Y0L4M2</accession>
<evidence type="ECO:0000256" key="3">
    <source>
        <dbReference type="ARBA" id="ARBA00023004"/>
    </source>
</evidence>
<dbReference type="RefSeq" id="WP_169100286.1">
    <property type="nucleotide sequence ID" value="NZ_JABBVZ010000043.1"/>
</dbReference>
<gene>
    <name evidence="7" type="ORF">HIJ39_12770</name>
</gene>
<evidence type="ECO:0000256" key="1">
    <source>
        <dbReference type="ARBA" id="ARBA00022617"/>
    </source>
</evidence>
<dbReference type="InterPro" id="IPR009056">
    <property type="entry name" value="Cyt_c-like_dom"/>
</dbReference>
<dbReference type="GO" id="GO:0046872">
    <property type="term" value="F:metal ion binding"/>
    <property type="evidence" value="ECO:0007669"/>
    <property type="project" value="UniProtKB-KW"/>
</dbReference>
<keyword evidence="3 4" id="KW-0408">Iron</keyword>
<dbReference type="GO" id="GO:0020037">
    <property type="term" value="F:heme binding"/>
    <property type="evidence" value="ECO:0007669"/>
    <property type="project" value="InterPro"/>
</dbReference>
<dbReference type="SUPFAM" id="SSF46626">
    <property type="entry name" value="Cytochrome c"/>
    <property type="match status" value="1"/>
</dbReference>
<proteinExistence type="predicted"/>
<feature type="domain" description="Cytochrome c" evidence="6">
    <location>
        <begin position="32"/>
        <end position="119"/>
    </location>
</feature>
<comment type="caution">
    <text evidence="7">The sequence shown here is derived from an EMBL/GenBank/DDBJ whole genome shotgun (WGS) entry which is preliminary data.</text>
</comment>
<keyword evidence="5" id="KW-0732">Signal</keyword>
<feature type="signal peptide" evidence="5">
    <location>
        <begin position="1"/>
        <end position="31"/>
    </location>
</feature>
<dbReference type="Proteomes" id="UP000533476">
    <property type="component" value="Unassembled WGS sequence"/>
</dbReference>
<keyword evidence="8" id="KW-1185">Reference proteome</keyword>
<evidence type="ECO:0000313" key="7">
    <source>
        <dbReference type="EMBL" id="NMP23211.1"/>
    </source>
</evidence>
<dbReference type="AlphaFoldDB" id="A0A7Y0L4M2"/>
<dbReference type="GO" id="GO:0009055">
    <property type="term" value="F:electron transfer activity"/>
    <property type="evidence" value="ECO:0007669"/>
    <property type="project" value="InterPro"/>
</dbReference>
<protein>
    <submittedName>
        <fullName evidence="7">C-type cytochrome</fullName>
    </submittedName>
</protein>
<evidence type="ECO:0000313" key="8">
    <source>
        <dbReference type="Proteomes" id="UP000533476"/>
    </source>
</evidence>
<keyword evidence="1 4" id="KW-0349">Heme</keyword>
<sequence length="121" mass="12816">MHRSTRLFTLSVLLVAAGSGPLIGHAPASRAACLMTGAALYQQACAYCHGATGQGGVRQSAPKLWGKNNVVQNSAYRTPGALSEFIQRYMPLQPVNGVNPGSLTKTQAQSLAHYILSQQHP</sequence>